<evidence type="ECO:0000256" key="2">
    <source>
        <dbReference type="SAM" id="Phobius"/>
    </source>
</evidence>
<accession>A0A119CW32</accession>
<feature type="region of interest" description="Disordered" evidence="1">
    <location>
        <begin position="87"/>
        <end position="124"/>
    </location>
</feature>
<feature type="transmembrane region" description="Helical" evidence="2">
    <location>
        <begin position="140"/>
        <end position="162"/>
    </location>
</feature>
<comment type="caution">
    <text evidence="3">The sequence shown here is derived from an EMBL/GenBank/DDBJ whole genome shotgun (WGS) entry which is preliminary data.</text>
</comment>
<feature type="region of interest" description="Disordered" evidence="1">
    <location>
        <begin position="1"/>
        <end position="73"/>
    </location>
</feature>
<keyword evidence="4" id="KW-1185">Reference proteome</keyword>
<proteinExistence type="predicted"/>
<organism evidence="3 4">
    <name type="scientific">Thiobacillus denitrificans</name>
    <dbReference type="NCBI Taxonomy" id="36861"/>
    <lineage>
        <taxon>Bacteria</taxon>
        <taxon>Pseudomonadati</taxon>
        <taxon>Pseudomonadota</taxon>
        <taxon>Betaproteobacteria</taxon>
        <taxon>Nitrosomonadales</taxon>
        <taxon>Thiobacillaceae</taxon>
        <taxon>Thiobacillus</taxon>
    </lineage>
</organism>
<dbReference type="PATRIC" id="fig|36861.3.peg.1323"/>
<evidence type="ECO:0000313" key="3">
    <source>
        <dbReference type="EMBL" id="KVW96044.1"/>
    </source>
</evidence>
<sequence length="252" mass="27033">MDVRPVEVEAEPGAAADTAEPQVGRFERLKQFFSRGHKPVPEQPVEPDQAALGEAPAREQADASAIEEEASAPQRSLLARLKTTFRQQPKPEVLEADESIPGAGRNRDATAFSEDDSDSDEDTVQPGRIRRVLAMLSNKWVWIPGASAMLLVLIGAMALMLLQSAQEKEHLQAKLLAMQKKLEQTGVAKERAADAPAPVPADAPAFSAVGSAVADRRPGIDAGDCQVSDKASVTQNLKNCIDSFNRSMAGSR</sequence>
<dbReference type="Proteomes" id="UP000064243">
    <property type="component" value="Unassembled WGS sequence"/>
</dbReference>
<keyword evidence="2" id="KW-1133">Transmembrane helix</keyword>
<evidence type="ECO:0008006" key="5">
    <source>
        <dbReference type="Google" id="ProtNLM"/>
    </source>
</evidence>
<keyword evidence="2" id="KW-0472">Membrane</keyword>
<keyword evidence="2" id="KW-0812">Transmembrane</keyword>
<dbReference type="EMBL" id="LDUG01000021">
    <property type="protein sequence ID" value="KVW96044.1"/>
    <property type="molecule type" value="Genomic_DNA"/>
</dbReference>
<evidence type="ECO:0000256" key="1">
    <source>
        <dbReference type="SAM" id="MobiDB-lite"/>
    </source>
</evidence>
<dbReference type="AlphaFoldDB" id="A0A119CW32"/>
<evidence type="ECO:0000313" key="4">
    <source>
        <dbReference type="Proteomes" id="UP000064243"/>
    </source>
</evidence>
<gene>
    <name evidence="3" type="ORF">ABW22_08360</name>
</gene>
<protein>
    <recommendedName>
        <fullName evidence="5">Transmembrane protein</fullName>
    </recommendedName>
</protein>
<reference evidence="3 4" key="1">
    <citation type="journal article" date="2015" name="Appl. Environ. Microbiol.">
        <title>Aerobic and Anaerobic Thiosulfate Oxidation by a Cold-Adapted, Subglacial Chemoautotroph.</title>
        <authorList>
            <person name="Harrold Z.R."/>
            <person name="Skidmore M.L."/>
            <person name="Hamilton T.L."/>
            <person name="Desch L."/>
            <person name="Amada K."/>
            <person name="van Gelder W."/>
            <person name="Glover K."/>
            <person name="Roden E.E."/>
            <person name="Boyd E.S."/>
        </authorList>
    </citation>
    <scope>NUCLEOTIDE SEQUENCE [LARGE SCALE GENOMIC DNA]</scope>
    <source>
        <strain evidence="3 4">RG</strain>
    </source>
</reference>
<name>A0A119CW32_THIDE</name>
<feature type="compositionally biased region" description="Acidic residues" evidence="1">
    <location>
        <begin position="113"/>
        <end position="123"/>
    </location>
</feature>